<evidence type="ECO:0000259" key="1">
    <source>
        <dbReference type="Pfam" id="PF01022"/>
    </source>
</evidence>
<proteinExistence type="predicted"/>
<feature type="domain" description="HTH arsR-type" evidence="1">
    <location>
        <begin position="5"/>
        <end position="45"/>
    </location>
</feature>
<name>X1FYV7_9ZZZZ</name>
<dbReference type="InterPro" id="IPR036388">
    <property type="entry name" value="WH-like_DNA-bd_sf"/>
</dbReference>
<reference evidence="2" key="1">
    <citation type="journal article" date="2014" name="Front. Microbiol.">
        <title>High frequency of phylogenetically diverse reductive dehalogenase-homologous genes in deep subseafloor sedimentary metagenomes.</title>
        <authorList>
            <person name="Kawai M."/>
            <person name="Futagami T."/>
            <person name="Toyoda A."/>
            <person name="Takaki Y."/>
            <person name="Nishi S."/>
            <person name="Hori S."/>
            <person name="Arai W."/>
            <person name="Tsubouchi T."/>
            <person name="Morono Y."/>
            <person name="Uchiyama I."/>
            <person name="Ito T."/>
            <person name="Fujiyama A."/>
            <person name="Inagaki F."/>
            <person name="Takami H."/>
        </authorList>
    </citation>
    <scope>NUCLEOTIDE SEQUENCE</scope>
    <source>
        <strain evidence="2">Expedition CK06-06</strain>
    </source>
</reference>
<dbReference type="InterPro" id="IPR036390">
    <property type="entry name" value="WH_DNA-bd_sf"/>
</dbReference>
<dbReference type="Pfam" id="PF01022">
    <property type="entry name" value="HTH_5"/>
    <property type="match status" value="1"/>
</dbReference>
<accession>X1FYV7</accession>
<evidence type="ECO:0000313" key="2">
    <source>
        <dbReference type="EMBL" id="GAH25943.1"/>
    </source>
</evidence>
<comment type="caution">
    <text evidence="2">The sequence shown here is derived from an EMBL/GenBank/DDBJ whole genome shotgun (WGS) entry which is preliminary data.</text>
</comment>
<dbReference type="SUPFAM" id="SSF46785">
    <property type="entry name" value="Winged helix' DNA-binding domain"/>
    <property type="match status" value="1"/>
</dbReference>
<dbReference type="EMBL" id="BARU01003651">
    <property type="protein sequence ID" value="GAH25943.1"/>
    <property type="molecule type" value="Genomic_DNA"/>
</dbReference>
<dbReference type="Gene3D" id="1.10.10.10">
    <property type="entry name" value="Winged helix-like DNA-binding domain superfamily/Winged helix DNA-binding domain"/>
    <property type="match status" value="1"/>
</dbReference>
<dbReference type="InterPro" id="IPR001845">
    <property type="entry name" value="HTH_ArsR_DNA-bd_dom"/>
</dbReference>
<sequence length="67" mass="7762">MSVRDLILKKLEEKGEVKSSEIVKATGYSRAYVNRYFKELREEGILLQIGKANKAKYMPATEEIFSY</sequence>
<dbReference type="AlphaFoldDB" id="X1FYV7"/>
<protein>
    <recommendedName>
        <fullName evidence="1">HTH arsR-type domain-containing protein</fullName>
    </recommendedName>
</protein>
<dbReference type="GO" id="GO:0003700">
    <property type="term" value="F:DNA-binding transcription factor activity"/>
    <property type="evidence" value="ECO:0007669"/>
    <property type="project" value="InterPro"/>
</dbReference>
<organism evidence="2">
    <name type="scientific">marine sediment metagenome</name>
    <dbReference type="NCBI Taxonomy" id="412755"/>
    <lineage>
        <taxon>unclassified sequences</taxon>
        <taxon>metagenomes</taxon>
        <taxon>ecological metagenomes</taxon>
    </lineage>
</organism>
<gene>
    <name evidence="2" type="ORF">S03H2_07777</name>
</gene>